<comment type="caution">
    <text evidence="1">The sequence shown here is derived from an EMBL/GenBank/DDBJ whole genome shotgun (WGS) entry which is preliminary data.</text>
</comment>
<proteinExistence type="predicted"/>
<feature type="non-terminal residue" evidence="1">
    <location>
        <position position="115"/>
    </location>
</feature>
<protein>
    <submittedName>
        <fullName evidence="1">Uncharacterized protein</fullName>
    </submittedName>
</protein>
<name>A0A0S7XK66_9BACT</name>
<organism evidence="1 2">
    <name type="scientific">candidate division KD3-62 bacterium DG_56</name>
    <dbReference type="NCBI Taxonomy" id="1704032"/>
    <lineage>
        <taxon>Bacteria</taxon>
        <taxon>candidate division KD3-62</taxon>
    </lineage>
</organism>
<accession>A0A0S7XK66</accession>
<evidence type="ECO:0000313" key="1">
    <source>
        <dbReference type="EMBL" id="KPJ62489.1"/>
    </source>
</evidence>
<evidence type="ECO:0000313" key="2">
    <source>
        <dbReference type="Proteomes" id="UP000052020"/>
    </source>
</evidence>
<dbReference type="Proteomes" id="UP000052020">
    <property type="component" value="Unassembled WGS sequence"/>
</dbReference>
<gene>
    <name evidence="1" type="ORF">AMK68_04870</name>
</gene>
<reference evidence="1 2" key="1">
    <citation type="journal article" date="2015" name="Microbiome">
        <title>Genomic resolution of linkages in carbon, nitrogen, and sulfur cycling among widespread estuary sediment bacteria.</title>
        <authorList>
            <person name="Baker B.J."/>
            <person name="Lazar C.S."/>
            <person name="Teske A.P."/>
            <person name="Dick G.J."/>
        </authorList>
    </citation>
    <scope>NUCLEOTIDE SEQUENCE [LARGE SCALE GENOMIC DNA]</scope>
    <source>
        <strain evidence="1">DG_56</strain>
    </source>
</reference>
<dbReference type="EMBL" id="LIZY01000114">
    <property type="protein sequence ID" value="KPJ62489.1"/>
    <property type="molecule type" value="Genomic_DNA"/>
</dbReference>
<dbReference type="AlphaFoldDB" id="A0A0S7XK66"/>
<sequence>MTPRERVLAALSGERTDFVPLTCYASLLPDCELSRSLQADGLCVVSSRCPARAETPNVHYDSQQWQQDGRTWTRHLIRTPAGEVEQIARQEAGYGSFWVSQYYVKSPDDYRVLEF</sequence>